<dbReference type="GO" id="GO:0005634">
    <property type="term" value="C:nucleus"/>
    <property type="evidence" value="ECO:0007669"/>
    <property type="project" value="UniProtKB-SubCell"/>
</dbReference>
<evidence type="ECO:0000313" key="5">
    <source>
        <dbReference type="EMBL" id="KAF5817877.1"/>
    </source>
</evidence>
<keyword evidence="6" id="KW-1185">Reference proteome</keyword>
<dbReference type="Gramene" id="mRNA:HanXRQr2_Chr02g0058151">
    <property type="protein sequence ID" value="mRNA:HanXRQr2_Chr02g0058151"/>
    <property type="gene ID" value="HanXRQr2_Chr02g0058151"/>
</dbReference>
<dbReference type="AlphaFoldDB" id="A0A9K3JMY2"/>
<proteinExistence type="inferred from homology"/>
<dbReference type="PROSITE" id="PS51514">
    <property type="entry name" value="BRX"/>
    <property type="match status" value="1"/>
</dbReference>
<comment type="subcellular location">
    <subcellularLocation>
        <location evidence="1">Nucleus</location>
    </subcellularLocation>
</comment>
<organism evidence="5 6">
    <name type="scientific">Helianthus annuus</name>
    <name type="common">Common sunflower</name>
    <dbReference type="NCBI Taxonomy" id="4232"/>
    <lineage>
        <taxon>Eukaryota</taxon>
        <taxon>Viridiplantae</taxon>
        <taxon>Streptophyta</taxon>
        <taxon>Embryophyta</taxon>
        <taxon>Tracheophyta</taxon>
        <taxon>Spermatophyta</taxon>
        <taxon>Magnoliopsida</taxon>
        <taxon>eudicotyledons</taxon>
        <taxon>Gunneridae</taxon>
        <taxon>Pentapetalae</taxon>
        <taxon>asterids</taxon>
        <taxon>campanulids</taxon>
        <taxon>Asterales</taxon>
        <taxon>Asteraceae</taxon>
        <taxon>Asteroideae</taxon>
        <taxon>Heliantheae alliance</taxon>
        <taxon>Heliantheae</taxon>
        <taxon>Helianthus</taxon>
    </lineage>
</organism>
<dbReference type="EMBL" id="MNCJ02000317">
    <property type="protein sequence ID" value="KAF5817877.1"/>
    <property type="molecule type" value="Genomic_DNA"/>
</dbReference>
<evidence type="ECO:0000256" key="3">
    <source>
        <dbReference type="ARBA" id="ARBA00023242"/>
    </source>
</evidence>
<comment type="similarity">
    <text evidence="2">Belongs to the BRX family.</text>
</comment>
<sequence>MDVSIDVSGELSISNVSDTENERVEQVEPGVYITVKLLPCGLRELKHVRFR</sequence>
<reference evidence="5" key="1">
    <citation type="journal article" date="2017" name="Nature">
        <title>The sunflower genome provides insights into oil metabolism, flowering and Asterid evolution.</title>
        <authorList>
            <person name="Badouin H."/>
            <person name="Gouzy J."/>
            <person name="Grassa C.J."/>
            <person name="Murat F."/>
            <person name="Staton S.E."/>
            <person name="Cottret L."/>
            <person name="Lelandais-Briere C."/>
            <person name="Owens G.L."/>
            <person name="Carrere S."/>
            <person name="Mayjonade B."/>
            <person name="Legrand L."/>
            <person name="Gill N."/>
            <person name="Kane N.C."/>
            <person name="Bowers J.E."/>
            <person name="Hubner S."/>
            <person name="Bellec A."/>
            <person name="Berard A."/>
            <person name="Berges H."/>
            <person name="Blanchet N."/>
            <person name="Boniface M.C."/>
            <person name="Brunel D."/>
            <person name="Catrice O."/>
            <person name="Chaidir N."/>
            <person name="Claudel C."/>
            <person name="Donnadieu C."/>
            <person name="Faraut T."/>
            <person name="Fievet G."/>
            <person name="Helmstetter N."/>
            <person name="King M."/>
            <person name="Knapp S.J."/>
            <person name="Lai Z."/>
            <person name="Le Paslier M.C."/>
            <person name="Lippi Y."/>
            <person name="Lorenzon L."/>
            <person name="Mandel J.R."/>
            <person name="Marage G."/>
            <person name="Marchand G."/>
            <person name="Marquand E."/>
            <person name="Bret-Mestries E."/>
            <person name="Morien E."/>
            <person name="Nambeesan S."/>
            <person name="Nguyen T."/>
            <person name="Pegot-Espagnet P."/>
            <person name="Pouilly N."/>
            <person name="Raftis F."/>
            <person name="Sallet E."/>
            <person name="Schiex T."/>
            <person name="Thomas J."/>
            <person name="Vandecasteele C."/>
            <person name="Vares D."/>
            <person name="Vear F."/>
            <person name="Vautrin S."/>
            <person name="Crespi M."/>
            <person name="Mangin B."/>
            <person name="Burke J.M."/>
            <person name="Salse J."/>
            <person name="Munos S."/>
            <person name="Vincourt P."/>
            <person name="Rieseberg L.H."/>
            <person name="Langlade N.B."/>
        </authorList>
    </citation>
    <scope>NUCLEOTIDE SEQUENCE</scope>
    <source>
        <tissue evidence="5">Leaves</tissue>
    </source>
</reference>
<dbReference type="InterPro" id="IPR044532">
    <property type="entry name" value="BRX-like"/>
</dbReference>
<name>A0A9K3JMY2_HELAN</name>
<dbReference type="PANTHER" id="PTHR46058">
    <property type="entry name" value="PROTEIN BREVIS RADIX-LIKE 1"/>
    <property type="match status" value="1"/>
</dbReference>
<dbReference type="Pfam" id="PF08381">
    <property type="entry name" value="BRX"/>
    <property type="match status" value="1"/>
</dbReference>
<reference evidence="5" key="2">
    <citation type="submission" date="2020-06" db="EMBL/GenBank/DDBJ databases">
        <title>Helianthus annuus Genome sequencing and assembly Release 2.</title>
        <authorList>
            <person name="Gouzy J."/>
            <person name="Langlade N."/>
            <person name="Munos S."/>
        </authorList>
    </citation>
    <scope>NUCLEOTIDE SEQUENCE</scope>
    <source>
        <tissue evidence="5">Leaves</tissue>
    </source>
</reference>
<evidence type="ECO:0000259" key="4">
    <source>
        <dbReference type="PROSITE" id="PS51514"/>
    </source>
</evidence>
<evidence type="ECO:0000313" key="6">
    <source>
        <dbReference type="Proteomes" id="UP000215914"/>
    </source>
</evidence>
<dbReference type="Proteomes" id="UP000215914">
    <property type="component" value="Unassembled WGS sequence"/>
</dbReference>
<gene>
    <name evidence="5" type="ORF">HanXRQr2_Chr02g0058151</name>
</gene>
<accession>A0A9K3JMY2</accession>
<dbReference type="InterPro" id="IPR013591">
    <property type="entry name" value="Brevis_radix_dom"/>
</dbReference>
<feature type="domain" description="BRX" evidence="4">
    <location>
        <begin position="21"/>
        <end position="51"/>
    </location>
</feature>
<evidence type="ECO:0000256" key="2">
    <source>
        <dbReference type="ARBA" id="ARBA00009057"/>
    </source>
</evidence>
<keyword evidence="3" id="KW-0539">Nucleus</keyword>
<comment type="caution">
    <text evidence="5">The sequence shown here is derived from an EMBL/GenBank/DDBJ whole genome shotgun (WGS) entry which is preliminary data.</text>
</comment>
<protein>
    <submittedName>
        <fullName evidence="5">Brevis radix (BRX) domain-containing protein</fullName>
    </submittedName>
</protein>
<dbReference type="PANTHER" id="PTHR46058:SF3">
    <property type="entry name" value="PROTEIN BREVIS RADIX-LIKE 4"/>
    <property type="match status" value="1"/>
</dbReference>
<evidence type="ECO:0000256" key="1">
    <source>
        <dbReference type="ARBA" id="ARBA00004123"/>
    </source>
</evidence>